<dbReference type="InterPro" id="IPR045882">
    <property type="entry name" value="GPT1/2"/>
</dbReference>
<feature type="compositionally biased region" description="Acidic residues" evidence="1">
    <location>
        <begin position="1"/>
        <end position="14"/>
    </location>
</feature>
<dbReference type="Proteomes" id="UP001630127">
    <property type="component" value="Unassembled WGS sequence"/>
</dbReference>
<feature type="region of interest" description="Disordered" evidence="1">
    <location>
        <begin position="1"/>
        <end position="30"/>
    </location>
</feature>
<protein>
    <submittedName>
        <fullName evidence="2">Uncharacterized protein</fullName>
    </submittedName>
</protein>
<evidence type="ECO:0000256" key="1">
    <source>
        <dbReference type="SAM" id="MobiDB-lite"/>
    </source>
</evidence>
<dbReference type="PANTHER" id="PTHR33737">
    <property type="entry name" value="OS05G0121800 PROTEIN"/>
    <property type="match status" value="1"/>
</dbReference>
<feature type="compositionally biased region" description="Basic and acidic residues" evidence="1">
    <location>
        <begin position="383"/>
        <end position="395"/>
    </location>
</feature>
<dbReference type="AlphaFoldDB" id="A0ABD3AGE3"/>
<feature type="compositionally biased region" description="Polar residues" evidence="1">
    <location>
        <begin position="1197"/>
        <end position="1207"/>
    </location>
</feature>
<feature type="region of interest" description="Disordered" evidence="1">
    <location>
        <begin position="42"/>
        <end position="72"/>
    </location>
</feature>
<proteinExistence type="predicted"/>
<feature type="region of interest" description="Disordered" evidence="1">
    <location>
        <begin position="253"/>
        <end position="281"/>
    </location>
</feature>
<feature type="region of interest" description="Disordered" evidence="1">
    <location>
        <begin position="299"/>
        <end position="321"/>
    </location>
</feature>
<dbReference type="PANTHER" id="PTHR33737:SF19">
    <property type="entry name" value="BNAA10G12980D PROTEIN"/>
    <property type="match status" value="1"/>
</dbReference>
<feature type="compositionally biased region" description="Pro residues" evidence="1">
    <location>
        <begin position="19"/>
        <end position="29"/>
    </location>
</feature>
<feature type="region of interest" description="Disordered" evidence="1">
    <location>
        <begin position="383"/>
        <end position="405"/>
    </location>
</feature>
<feature type="region of interest" description="Disordered" evidence="1">
    <location>
        <begin position="1163"/>
        <end position="1207"/>
    </location>
</feature>
<sequence length="1207" mass="131210">MEWETSSILEEDDYLIQPTPKPPKPPPPRRCLNLNLISPIKPVNPNCSSHKDTTNKENVTASTNKSEGPKLNMEPMQMKKKKKVGGYNLRKSLAWNKAFFTEEGVLDPIELSMISGTLGDSSKVGLSAINEEPNDCLSLSPAECLRKDREENVYLPPKHTSSARTQQASTSMVSRKVLSTHAARRTGPANINAYKAVTKDSKLPKLPFPKPGHSSLPGNLATSSKKNQILRPVVNVQRNVEIKSYPKSVKVTQSKAKAGSEPLLNKSSASHAKRNKVNPPANLHASTHLCPVVGNRVNNSGPKVTPKDVPPSVKAVSSKGRDVTSQLAASLPQNNAITGRTLQHFQVQLAKPSGLRMPSPSLGFFGQSKASVSHNFSQRVVDSNHRVGKLDDRRPPQSPSKIPESVNSNMQIENAMASSSRYVLNAVSNQTIAQGVGEDAMKDGETISHEQSCAQSAVDVNGGRITIKNPCEEETFGNYGVIDHDVPVESQTGSVNKSIVPNSVMLMSNTLSCVQDIHQPSSLQTHSLKASSVEEYLVPDVDKPSIVKEGSSEKLVGDLQNCASEDIGYNNFETSEPTSLKLENSEFSSQHLHTSLLEDSFMRNEITDNSHIKETVLEIPNMILTARRCKNSLEKSLEIGDLDNPSVSLLGSQTTCLEFEQISNSIHGLLTYDCMSEQSQKEVIETLDERVKSEIDNSGAEVAEVFGGMEKEGFDSSKMAGEDILRNLILGSVEVCPPVADHDCLLDANVGSAVILSGEASSLDLHSYSSEEPDLKVVGAPGSFNRKKLSREVDEKNLTIPEPADQILCGGPYLESQIADVNQISVSSESDVCDKEQKMNLQNIVETDSSLNGYSRIDLEKFSTLPQDAFAMQISEYGTEAANASNISQTGDDSEYLADGNVPVQCFMGHTSVACDQYAAGANFTEESEQTELPNCCTFFEEVSKYNNELLLRNCLHEETTEFENSKKGNVLRTGIDANPEKGEPSEIELKSSRAFPDASLSPPLKFNGHDGTKVNGGSCIDESRSSCMEIKFSSEKCKLFSGSQLRHGVELGGLLLEGDLTPPRSLNQSVQLTNSTLTGENNPEVCQDVDSRPVDTNYDLDTSLCQEEDENATLRIGSNNSVSTSNETNLMILPPRNAVPFSDEWLAAIEAAGEEILTMKSGAVQNSPPDKSLPEPSPWSPVKRKNNSIGPYDCTKFTNNMSSDPQ</sequence>
<name>A0ABD3AGE3_9GENT</name>
<keyword evidence="3" id="KW-1185">Reference proteome</keyword>
<reference evidence="2 3" key="1">
    <citation type="submission" date="2024-11" db="EMBL/GenBank/DDBJ databases">
        <title>A near-complete genome assembly of Cinchona calisaya.</title>
        <authorList>
            <person name="Lian D.C."/>
            <person name="Zhao X.W."/>
            <person name="Wei L."/>
        </authorList>
    </citation>
    <scope>NUCLEOTIDE SEQUENCE [LARGE SCALE GENOMIC DNA]</scope>
    <source>
        <tissue evidence="2">Nenye</tissue>
    </source>
</reference>
<gene>
    <name evidence="2" type="ORF">ACH5RR_009945</name>
</gene>
<dbReference type="EMBL" id="JBJUIK010000004">
    <property type="protein sequence ID" value="KAL3530623.1"/>
    <property type="molecule type" value="Genomic_DNA"/>
</dbReference>
<feature type="compositionally biased region" description="Polar residues" evidence="1">
    <location>
        <begin position="56"/>
        <end position="66"/>
    </location>
</feature>
<evidence type="ECO:0000313" key="2">
    <source>
        <dbReference type="EMBL" id="KAL3530623.1"/>
    </source>
</evidence>
<accession>A0ABD3AGE3</accession>
<comment type="caution">
    <text evidence="2">The sequence shown here is derived from an EMBL/GenBank/DDBJ whole genome shotgun (WGS) entry which is preliminary data.</text>
</comment>
<organism evidence="2 3">
    <name type="scientific">Cinchona calisaya</name>
    <dbReference type="NCBI Taxonomy" id="153742"/>
    <lineage>
        <taxon>Eukaryota</taxon>
        <taxon>Viridiplantae</taxon>
        <taxon>Streptophyta</taxon>
        <taxon>Embryophyta</taxon>
        <taxon>Tracheophyta</taxon>
        <taxon>Spermatophyta</taxon>
        <taxon>Magnoliopsida</taxon>
        <taxon>eudicotyledons</taxon>
        <taxon>Gunneridae</taxon>
        <taxon>Pentapetalae</taxon>
        <taxon>asterids</taxon>
        <taxon>lamiids</taxon>
        <taxon>Gentianales</taxon>
        <taxon>Rubiaceae</taxon>
        <taxon>Cinchonoideae</taxon>
        <taxon>Cinchoneae</taxon>
        <taxon>Cinchona</taxon>
    </lineage>
</organism>
<evidence type="ECO:0000313" key="3">
    <source>
        <dbReference type="Proteomes" id="UP001630127"/>
    </source>
</evidence>